<comment type="caution">
    <text evidence="2">The sequence shown here is derived from an EMBL/GenBank/DDBJ whole genome shotgun (WGS) entry which is preliminary data.</text>
</comment>
<dbReference type="EMBL" id="BGZK01000276">
    <property type="protein sequence ID" value="GBP33635.1"/>
    <property type="molecule type" value="Genomic_DNA"/>
</dbReference>
<protein>
    <submittedName>
        <fullName evidence="2">Uncharacterized protein</fullName>
    </submittedName>
</protein>
<organism evidence="2 3">
    <name type="scientific">Eumeta variegata</name>
    <name type="common">Bagworm moth</name>
    <name type="synonym">Eumeta japonica</name>
    <dbReference type="NCBI Taxonomy" id="151549"/>
    <lineage>
        <taxon>Eukaryota</taxon>
        <taxon>Metazoa</taxon>
        <taxon>Ecdysozoa</taxon>
        <taxon>Arthropoda</taxon>
        <taxon>Hexapoda</taxon>
        <taxon>Insecta</taxon>
        <taxon>Pterygota</taxon>
        <taxon>Neoptera</taxon>
        <taxon>Endopterygota</taxon>
        <taxon>Lepidoptera</taxon>
        <taxon>Glossata</taxon>
        <taxon>Ditrysia</taxon>
        <taxon>Tineoidea</taxon>
        <taxon>Psychidae</taxon>
        <taxon>Oiketicinae</taxon>
        <taxon>Eumeta</taxon>
    </lineage>
</organism>
<gene>
    <name evidence="2" type="ORF">EVAR_32134_1</name>
</gene>
<accession>A0A4C1V612</accession>
<evidence type="ECO:0000256" key="1">
    <source>
        <dbReference type="SAM" id="MobiDB-lite"/>
    </source>
</evidence>
<evidence type="ECO:0000313" key="3">
    <source>
        <dbReference type="Proteomes" id="UP000299102"/>
    </source>
</evidence>
<reference evidence="2 3" key="1">
    <citation type="journal article" date="2019" name="Commun. Biol.">
        <title>The bagworm genome reveals a unique fibroin gene that provides high tensile strength.</title>
        <authorList>
            <person name="Kono N."/>
            <person name="Nakamura H."/>
            <person name="Ohtoshi R."/>
            <person name="Tomita M."/>
            <person name="Numata K."/>
            <person name="Arakawa K."/>
        </authorList>
    </citation>
    <scope>NUCLEOTIDE SEQUENCE [LARGE SCALE GENOMIC DNA]</scope>
</reference>
<feature type="compositionally biased region" description="Low complexity" evidence="1">
    <location>
        <begin position="32"/>
        <end position="48"/>
    </location>
</feature>
<dbReference type="Proteomes" id="UP000299102">
    <property type="component" value="Unassembled WGS sequence"/>
</dbReference>
<keyword evidence="3" id="KW-1185">Reference proteome</keyword>
<feature type="region of interest" description="Disordered" evidence="1">
    <location>
        <begin position="25"/>
        <end position="48"/>
    </location>
</feature>
<dbReference type="AlphaFoldDB" id="A0A4C1V612"/>
<proteinExistence type="predicted"/>
<evidence type="ECO:0000313" key="2">
    <source>
        <dbReference type="EMBL" id="GBP33635.1"/>
    </source>
</evidence>
<feature type="region of interest" description="Disordered" evidence="1">
    <location>
        <begin position="62"/>
        <end position="81"/>
    </location>
</feature>
<sequence>MIRAPVITGLIITLGLRKGASPLLQGWDGRTEAGAESAEPPAPARAPLDAVWQPVAGTSTRERFERHKYSKMASTPRARPAAAGAVLRPLRALCPRRGGGCEICHRIPQL</sequence>
<name>A0A4C1V612_EUMVA</name>